<sequence length="219" mass="24258">MTSHSKECQGGLAPCGEYQDNPKRRAILEAAARLFLERGFTATSMDAIAEAAPVSKPTLYSHFKDKGDLFGAVINGRCCSLMKSLYEHVNAEESIETSLRAIAESFFDLIYAAEAISLYRIIISELNQFPMLGQTLYSEGPTKILCLLSAFFAQQNEKGVLSLDDPEMAARLFLSMLKGDYHMQCLLGIKQSISPEERARIIDAAIPLFIAGYRNRTKS</sequence>
<evidence type="ECO:0000256" key="2">
    <source>
        <dbReference type="ARBA" id="ARBA00023125"/>
    </source>
</evidence>
<evidence type="ECO:0000313" key="6">
    <source>
        <dbReference type="EMBL" id="QQG37066.1"/>
    </source>
</evidence>
<dbReference type="InterPro" id="IPR050109">
    <property type="entry name" value="HTH-type_TetR-like_transc_reg"/>
</dbReference>
<feature type="domain" description="HTH tetR-type" evidence="5">
    <location>
        <begin position="21"/>
        <end position="81"/>
    </location>
</feature>
<dbReference type="PROSITE" id="PS50977">
    <property type="entry name" value="HTH_TETR_2"/>
    <property type="match status" value="1"/>
</dbReference>
<dbReference type="Gene3D" id="1.10.10.60">
    <property type="entry name" value="Homeodomain-like"/>
    <property type="match status" value="1"/>
</dbReference>
<dbReference type="SUPFAM" id="SSF46689">
    <property type="entry name" value="Homeodomain-like"/>
    <property type="match status" value="1"/>
</dbReference>
<evidence type="ECO:0000256" key="3">
    <source>
        <dbReference type="ARBA" id="ARBA00023163"/>
    </source>
</evidence>
<dbReference type="FunFam" id="1.10.10.60:FF:000141">
    <property type="entry name" value="TetR family transcriptional regulator"/>
    <property type="match status" value="1"/>
</dbReference>
<evidence type="ECO:0000256" key="1">
    <source>
        <dbReference type="ARBA" id="ARBA00023015"/>
    </source>
</evidence>
<feature type="DNA-binding region" description="H-T-H motif" evidence="4">
    <location>
        <begin position="44"/>
        <end position="63"/>
    </location>
</feature>
<proteinExistence type="predicted"/>
<dbReference type="PROSITE" id="PS01081">
    <property type="entry name" value="HTH_TETR_1"/>
    <property type="match status" value="1"/>
</dbReference>
<dbReference type="EMBL" id="CP066681">
    <property type="protein sequence ID" value="QQG37066.1"/>
    <property type="molecule type" value="Genomic_DNA"/>
</dbReference>
<dbReference type="PANTHER" id="PTHR30055:SF146">
    <property type="entry name" value="HTH-TYPE TRANSCRIPTIONAL DUAL REGULATOR CECR"/>
    <property type="match status" value="1"/>
</dbReference>
<dbReference type="InterPro" id="IPR036271">
    <property type="entry name" value="Tet_transcr_reg_TetR-rel_C_sf"/>
</dbReference>
<name>A0A7T5UHL4_9BACT</name>
<dbReference type="InterPro" id="IPR001647">
    <property type="entry name" value="HTH_TetR"/>
</dbReference>
<keyword evidence="2 4" id="KW-0238">DNA-binding</keyword>
<reference evidence="6 7" key="1">
    <citation type="submission" date="2020-07" db="EMBL/GenBank/DDBJ databases">
        <title>Huge and variable diversity of episymbiotic CPR bacteria and DPANN archaea in groundwater ecosystems.</title>
        <authorList>
            <person name="He C.Y."/>
            <person name="Keren R."/>
            <person name="Whittaker M."/>
            <person name="Farag I.F."/>
            <person name="Doudna J."/>
            <person name="Cate J.H.D."/>
            <person name="Banfield J.F."/>
        </authorList>
    </citation>
    <scope>NUCLEOTIDE SEQUENCE [LARGE SCALE GENOMIC DNA]</scope>
    <source>
        <strain evidence="6">NC_groundwater_70_Ag_B-0.1um_54_66</strain>
    </source>
</reference>
<dbReference type="Pfam" id="PF14246">
    <property type="entry name" value="TetR_C_7"/>
    <property type="match status" value="1"/>
</dbReference>
<dbReference type="AlphaFoldDB" id="A0A7T5UHL4"/>
<protein>
    <submittedName>
        <fullName evidence="6">TetR/AcrR family transcriptional regulator</fullName>
    </submittedName>
</protein>
<dbReference type="InterPro" id="IPR023772">
    <property type="entry name" value="DNA-bd_HTH_TetR-type_CS"/>
</dbReference>
<dbReference type="InterPro" id="IPR009057">
    <property type="entry name" value="Homeodomain-like_sf"/>
</dbReference>
<dbReference type="GO" id="GO:0003700">
    <property type="term" value="F:DNA-binding transcription factor activity"/>
    <property type="evidence" value="ECO:0007669"/>
    <property type="project" value="TreeGrafter"/>
</dbReference>
<gene>
    <name evidence="6" type="ORF">HYS17_04690</name>
</gene>
<evidence type="ECO:0000313" key="7">
    <source>
        <dbReference type="Proteomes" id="UP000595362"/>
    </source>
</evidence>
<dbReference type="SUPFAM" id="SSF48498">
    <property type="entry name" value="Tetracyclin repressor-like, C-terminal domain"/>
    <property type="match status" value="1"/>
</dbReference>
<dbReference type="Gene3D" id="1.10.357.10">
    <property type="entry name" value="Tetracycline Repressor, domain 2"/>
    <property type="match status" value="1"/>
</dbReference>
<dbReference type="InterPro" id="IPR039536">
    <property type="entry name" value="TetR_C_Proteobacteria"/>
</dbReference>
<dbReference type="Proteomes" id="UP000595362">
    <property type="component" value="Chromosome"/>
</dbReference>
<evidence type="ECO:0000259" key="5">
    <source>
        <dbReference type="PROSITE" id="PS50977"/>
    </source>
</evidence>
<organism evidence="6 7">
    <name type="scientific">Micavibrio aeruginosavorus</name>
    <dbReference type="NCBI Taxonomy" id="349221"/>
    <lineage>
        <taxon>Bacteria</taxon>
        <taxon>Pseudomonadati</taxon>
        <taxon>Bdellovibrionota</taxon>
        <taxon>Bdellovibrionia</taxon>
        <taxon>Bdellovibrionales</taxon>
        <taxon>Pseudobdellovibrionaceae</taxon>
        <taxon>Micavibrio</taxon>
    </lineage>
</organism>
<evidence type="ECO:0000256" key="4">
    <source>
        <dbReference type="PROSITE-ProRule" id="PRU00335"/>
    </source>
</evidence>
<dbReference type="PRINTS" id="PR00455">
    <property type="entry name" value="HTHTETR"/>
</dbReference>
<dbReference type="Pfam" id="PF00440">
    <property type="entry name" value="TetR_N"/>
    <property type="match status" value="1"/>
</dbReference>
<accession>A0A7T5UHL4</accession>
<keyword evidence="3" id="KW-0804">Transcription</keyword>
<dbReference type="PANTHER" id="PTHR30055">
    <property type="entry name" value="HTH-TYPE TRANSCRIPTIONAL REGULATOR RUTR"/>
    <property type="match status" value="1"/>
</dbReference>
<dbReference type="GO" id="GO:0000976">
    <property type="term" value="F:transcription cis-regulatory region binding"/>
    <property type="evidence" value="ECO:0007669"/>
    <property type="project" value="TreeGrafter"/>
</dbReference>
<keyword evidence="1" id="KW-0805">Transcription regulation</keyword>